<sequence>MFDRSVISLHNITAHMNDILFLS</sequence>
<reference evidence="1" key="2">
    <citation type="journal article" date="2015" name="Fish Shellfish Immunol.">
        <title>Early steps in the European eel (Anguilla anguilla)-Vibrio vulnificus interaction in the gills: Role of the RtxA13 toxin.</title>
        <authorList>
            <person name="Callol A."/>
            <person name="Pajuelo D."/>
            <person name="Ebbesson L."/>
            <person name="Teles M."/>
            <person name="MacKenzie S."/>
            <person name="Amaro C."/>
        </authorList>
    </citation>
    <scope>NUCLEOTIDE SEQUENCE</scope>
</reference>
<organism evidence="1">
    <name type="scientific">Anguilla anguilla</name>
    <name type="common">European freshwater eel</name>
    <name type="synonym">Muraena anguilla</name>
    <dbReference type="NCBI Taxonomy" id="7936"/>
    <lineage>
        <taxon>Eukaryota</taxon>
        <taxon>Metazoa</taxon>
        <taxon>Chordata</taxon>
        <taxon>Craniata</taxon>
        <taxon>Vertebrata</taxon>
        <taxon>Euteleostomi</taxon>
        <taxon>Actinopterygii</taxon>
        <taxon>Neopterygii</taxon>
        <taxon>Teleostei</taxon>
        <taxon>Anguilliformes</taxon>
        <taxon>Anguillidae</taxon>
        <taxon>Anguilla</taxon>
    </lineage>
</organism>
<dbReference type="AlphaFoldDB" id="A0A0E9W7F1"/>
<dbReference type="EMBL" id="GBXM01022351">
    <property type="protein sequence ID" value="JAH86226.1"/>
    <property type="molecule type" value="Transcribed_RNA"/>
</dbReference>
<reference evidence="1" key="1">
    <citation type="submission" date="2014-11" db="EMBL/GenBank/DDBJ databases">
        <authorList>
            <person name="Amaro Gonzalez C."/>
        </authorList>
    </citation>
    <scope>NUCLEOTIDE SEQUENCE</scope>
</reference>
<protein>
    <submittedName>
        <fullName evidence="1">Uncharacterized protein</fullName>
    </submittedName>
</protein>
<name>A0A0E9W7F1_ANGAN</name>
<evidence type="ECO:0000313" key="1">
    <source>
        <dbReference type="EMBL" id="JAH86226.1"/>
    </source>
</evidence>
<accession>A0A0E9W7F1</accession>
<proteinExistence type="predicted"/>